<dbReference type="AlphaFoldDB" id="A0A6L8LI81"/>
<evidence type="ECO:0000313" key="1">
    <source>
        <dbReference type="EMBL" id="MYM55751.1"/>
    </source>
</evidence>
<dbReference type="InterPro" id="IPR029787">
    <property type="entry name" value="Nucleotide_cyclase"/>
</dbReference>
<name>A0A6L8LI81_9RHOB</name>
<keyword evidence="2" id="KW-1185">Reference proteome</keyword>
<dbReference type="EMBL" id="WWEN01000004">
    <property type="protein sequence ID" value="MYM55751.1"/>
    <property type="molecule type" value="Genomic_DNA"/>
</dbReference>
<gene>
    <name evidence="1" type="ORF">GR167_10565</name>
</gene>
<evidence type="ECO:0000313" key="2">
    <source>
        <dbReference type="Proteomes" id="UP000479043"/>
    </source>
</evidence>
<dbReference type="Proteomes" id="UP000479043">
    <property type="component" value="Unassembled WGS sequence"/>
</dbReference>
<dbReference type="SUPFAM" id="SSF55073">
    <property type="entry name" value="Nucleotide cyclase"/>
    <property type="match status" value="1"/>
</dbReference>
<reference evidence="1 2" key="1">
    <citation type="submission" date="2020-01" db="EMBL/GenBank/DDBJ databases">
        <authorList>
            <person name="Chen S."/>
        </authorList>
    </citation>
    <scope>NUCLEOTIDE SEQUENCE [LARGE SCALE GENOMIC DNA]</scope>
    <source>
        <strain evidence="1 2">GS-10</strain>
    </source>
</reference>
<sequence length="213" mass="22213">MTSIVSHIAVLTGDLVGSTSLSPAQVAQAFDALADCAAMQADWHGALLHFTRQRGDGWQVALARPALALRSALAFRAALRSEGSEFDSYISIAEGEVAGKLGSDLNAETTDVFVASGDGLDMLKLLSKSERMFYGDGGPLNAATVLADHISQGWTPAQAAAILPFLAPDAEPSYTEVAKALGKSRQAVTKALDAAGYPALQRALHSIEEAADD</sequence>
<comment type="caution">
    <text evidence="1">The sequence shown here is derived from an EMBL/GenBank/DDBJ whole genome shotgun (WGS) entry which is preliminary data.</text>
</comment>
<organism evidence="1 2">
    <name type="scientific">Thalassovita mangrovi</name>
    <dbReference type="NCBI Taxonomy" id="2692236"/>
    <lineage>
        <taxon>Bacteria</taxon>
        <taxon>Pseudomonadati</taxon>
        <taxon>Pseudomonadota</taxon>
        <taxon>Alphaproteobacteria</taxon>
        <taxon>Rhodobacterales</taxon>
        <taxon>Roseobacteraceae</taxon>
        <taxon>Thalassovita</taxon>
    </lineage>
</organism>
<accession>A0A6L8LI81</accession>
<proteinExistence type="predicted"/>
<protein>
    <submittedName>
        <fullName evidence="1">MarR family transcriptional regulator</fullName>
    </submittedName>
</protein>